<organism evidence="1 2">
    <name type="scientific">Candidatus Kurthia intestinigallinarum</name>
    <dbReference type="NCBI Taxonomy" id="1562256"/>
    <lineage>
        <taxon>Bacteria</taxon>
        <taxon>Bacillati</taxon>
        <taxon>Bacillota</taxon>
        <taxon>Bacilli</taxon>
        <taxon>Bacillales</taxon>
        <taxon>Caryophanaceae</taxon>
        <taxon>Kurthia</taxon>
    </lineage>
</organism>
<dbReference type="EMBL" id="JTFC01000031">
    <property type="protein sequence ID" value="RUS55137.1"/>
    <property type="molecule type" value="Genomic_DNA"/>
</dbReference>
<keyword evidence="2" id="KW-1185">Reference proteome</keyword>
<reference evidence="1 2" key="1">
    <citation type="submission" date="2014-11" db="EMBL/GenBank/DDBJ databases">
        <title>Genome sequence and analysis of novel Kurthia sp.</title>
        <authorList>
            <person name="Lawson J.N."/>
            <person name="Gonzalez J.E."/>
            <person name="Rinauldi L."/>
            <person name="Xuan Z."/>
            <person name="Firman A."/>
            <person name="Shaddox L."/>
            <person name="Trudeau A."/>
            <person name="Shah S."/>
            <person name="Reiman D."/>
        </authorList>
    </citation>
    <scope>NUCLEOTIDE SEQUENCE [LARGE SCALE GENOMIC DNA]</scope>
    <source>
        <strain evidence="1 2">3B1D</strain>
    </source>
</reference>
<name>A0A433RSJ6_9BACL</name>
<dbReference type="Proteomes" id="UP000288623">
    <property type="component" value="Unassembled WGS sequence"/>
</dbReference>
<comment type="caution">
    <text evidence="1">The sequence shown here is derived from an EMBL/GenBank/DDBJ whole genome shotgun (WGS) entry which is preliminary data.</text>
</comment>
<gene>
    <name evidence="1" type="ORF">QI30_09280</name>
</gene>
<sequence length="149" mass="17085">MNSDLEDYLIKGDFEQAFHIAQTISYDELEKQMLYLAYENESIANYTFINLLLIELESWKLHGIAYKLLTSSLSFIEGAYVSAAYHARKAIEITSYQEIGPLEDLLFLYTESLTLVSQQEALRLAKDILNLEEDHKLAKQVIGKLSNVE</sequence>
<evidence type="ECO:0000313" key="2">
    <source>
        <dbReference type="Proteomes" id="UP000288623"/>
    </source>
</evidence>
<evidence type="ECO:0000313" key="1">
    <source>
        <dbReference type="EMBL" id="RUS55137.1"/>
    </source>
</evidence>
<dbReference type="RefSeq" id="WP_126990633.1">
    <property type="nucleotide sequence ID" value="NZ_JTFC01000031.1"/>
</dbReference>
<protein>
    <submittedName>
        <fullName evidence="1">Uncharacterized protein</fullName>
    </submittedName>
</protein>
<proteinExistence type="predicted"/>
<dbReference type="OrthoDB" id="80293at2"/>
<accession>A0A433RSJ6</accession>
<dbReference type="AlphaFoldDB" id="A0A433RSJ6"/>